<dbReference type="PANTHER" id="PTHR33055:SF15">
    <property type="entry name" value="TRANSPOSASE-RELATED"/>
    <property type="match status" value="1"/>
</dbReference>
<dbReference type="AlphaFoldDB" id="A0A4Y1ZKM9"/>
<dbReference type="Proteomes" id="UP000319716">
    <property type="component" value="Unassembled WGS sequence"/>
</dbReference>
<dbReference type="GO" id="GO:0006313">
    <property type="term" value="P:DNA transposition"/>
    <property type="evidence" value="ECO:0007669"/>
    <property type="project" value="InterPro"/>
</dbReference>
<dbReference type="EMBL" id="BEXB01000100">
    <property type="protein sequence ID" value="GAY79138.1"/>
    <property type="molecule type" value="Genomic_DNA"/>
</dbReference>
<gene>
    <name evidence="2" type="ORF">NBRC111894_4692</name>
</gene>
<sequence length="108" mass="12124">MEDSVDLLMSTSITLIRTMKAQIKTLEKGIQNLIKSLPIAKRTIDTIPGIGPIFSAGIIAEVGQIDRFQNEAKLAKYAGLYWRKHQSGTFTAEDTKLSRTGNVYLRYY</sequence>
<name>A0A4Y1ZKM9_9BACL</name>
<reference evidence="2 3" key="1">
    <citation type="submission" date="2017-11" db="EMBL/GenBank/DDBJ databases">
        <title>Draft Genome Sequence of Sporolactobacillus inulinus NBRC 111894 Isolated from Koso, a Japanese Sugar-Vegetable Fermented Beverage.</title>
        <authorList>
            <person name="Chiou T.Y."/>
            <person name="Oshima K."/>
            <person name="Suda W."/>
            <person name="Hattori M."/>
            <person name="Takahashi T."/>
        </authorList>
    </citation>
    <scope>NUCLEOTIDE SEQUENCE [LARGE SCALE GENOMIC DNA]</scope>
    <source>
        <strain evidence="2 3">NBRC111894</strain>
    </source>
</reference>
<evidence type="ECO:0000313" key="2">
    <source>
        <dbReference type="EMBL" id="GAY79138.1"/>
    </source>
</evidence>
<dbReference type="Pfam" id="PF02371">
    <property type="entry name" value="Transposase_20"/>
    <property type="match status" value="1"/>
</dbReference>
<dbReference type="GO" id="GO:0003677">
    <property type="term" value="F:DNA binding"/>
    <property type="evidence" value="ECO:0007669"/>
    <property type="project" value="InterPro"/>
</dbReference>
<proteinExistence type="predicted"/>
<dbReference type="GO" id="GO:0004803">
    <property type="term" value="F:transposase activity"/>
    <property type="evidence" value="ECO:0007669"/>
    <property type="project" value="InterPro"/>
</dbReference>
<protein>
    <submittedName>
        <fullName evidence="2">Mobile element protein</fullName>
    </submittedName>
</protein>
<organism evidence="2 3">
    <name type="scientific">Sporolactobacillus inulinus</name>
    <dbReference type="NCBI Taxonomy" id="2078"/>
    <lineage>
        <taxon>Bacteria</taxon>
        <taxon>Bacillati</taxon>
        <taxon>Bacillota</taxon>
        <taxon>Bacilli</taxon>
        <taxon>Bacillales</taxon>
        <taxon>Sporolactobacillaceae</taxon>
        <taxon>Sporolactobacillus</taxon>
    </lineage>
</organism>
<evidence type="ECO:0000259" key="1">
    <source>
        <dbReference type="Pfam" id="PF02371"/>
    </source>
</evidence>
<accession>A0A4Y1ZKM9</accession>
<feature type="domain" description="Transposase IS116/IS110/IS902 C-terminal" evidence="1">
    <location>
        <begin position="42"/>
        <end position="106"/>
    </location>
</feature>
<dbReference type="PANTHER" id="PTHR33055">
    <property type="entry name" value="TRANSPOSASE FOR INSERTION SEQUENCE ELEMENT IS1111A"/>
    <property type="match status" value="1"/>
</dbReference>
<dbReference type="InterPro" id="IPR047650">
    <property type="entry name" value="Transpos_IS110"/>
</dbReference>
<dbReference type="InterPro" id="IPR003346">
    <property type="entry name" value="Transposase_20"/>
</dbReference>
<evidence type="ECO:0000313" key="3">
    <source>
        <dbReference type="Proteomes" id="UP000319716"/>
    </source>
</evidence>
<comment type="caution">
    <text evidence="2">The sequence shown here is derived from an EMBL/GenBank/DDBJ whole genome shotgun (WGS) entry which is preliminary data.</text>
</comment>